<dbReference type="EMBL" id="BK014944">
    <property type="protein sequence ID" value="DAD83831.1"/>
    <property type="molecule type" value="Genomic_DNA"/>
</dbReference>
<protein>
    <submittedName>
        <fullName evidence="1">Uncharacterized protein</fullName>
    </submittedName>
</protein>
<accession>A0A8S5MP37</accession>
<organism evidence="1">
    <name type="scientific">Myoviridae sp. ctJfU3</name>
    <dbReference type="NCBI Taxonomy" id="2826638"/>
    <lineage>
        <taxon>Viruses</taxon>
        <taxon>Duplodnaviria</taxon>
        <taxon>Heunggongvirae</taxon>
        <taxon>Uroviricota</taxon>
        <taxon>Caudoviricetes</taxon>
    </lineage>
</organism>
<name>A0A8S5MP37_9CAUD</name>
<reference evidence="1" key="1">
    <citation type="journal article" date="2021" name="Proc. Natl. Acad. Sci. U.S.A.">
        <title>A Catalog of Tens of Thousands of Viruses from Human Metagenomes Reveals Hidden Associations with Chronic Diseases.</title>
        <authorList>
            <person name="Tisza M.J."/>
            <person name="Buck C.B."/>
        </authorList>
    </citation>
    <scope>NUCLEOTIDE SEQUENCE</scope>
    <source>
        <strain evidence="1">CtJfU3</strain>
    </source>
</reference>
<proteinExistence type="predicted"/>
<sequence>MMTVNDFLKMITNPDRIKIVKGKEVLFVGYKGDLFYEPATNISPEVLESKMESFQIEPEIRAKDWEKYGLMAPLQPEQTPEYKFSDLEMRLYYKICI</sequence>
<evidence type="ECO:0000313" key="1">
    <source>
        <dbReference type="EMBL" id="DAD83831.1"/>
    </source>
</evidence>